<evidence type="ECO:0000313" key="1">
    <source>
        <dbReference type="EMBL" id="MBY23382.1"/>
    </source>
</evidence>
<reference evidence="1" key="1">
    <citation type="submission" date="2018-04" db="EMBL/GenBank/DDBJ databases">
        <title>Transcriptome of Schizaphis graminum biotype I.</title>
        <authorList>
            <person name="Scully E.D."/>
            <person name="Geib S.M."/>
            <person name="Palmer N.A."/>
            <person name="Koch K."/>
            <person name="Bradshaw J."/>
            <person name="Heng-Moss T."/>
            <person name="Sarath G."/>
        </authorList>
    </citation>
    <scope>NUCLEOTIDE SEQUENCE</scope>
</reference>
<gene>
    <name evidence="1" type="ORF">g.166291</name>
</gene>
<dbReference type="AlphaFoldDB" id="A0A2S2P219"/>
<name>A0A2S2P219_SCHGA</name>
<proteinExistence type="predicted"/>
<evidence type="ECO:0008006" key="2">
    <source>
        <dbReference type="Google" id="ProtNLM"/>
    </source>
</evidence>
<organism evidence="1">
    <name type="scientific">Schizaphis graminum</name>
    <name type="common">Green bug aphid</name>
    <dbReference type="NCBI Taxonomy" id="13262"/>
    <lineage>
        <taxon>Eukaryota</taxon>
        <taxon>Metazoa</taxon>
        <taxon>Ecdysozoa</taxon>
        <taxon>Arthropoda</taxon>
        <taxon>Hexapoda</taxon>
        <taxon>Insecta</taxon>
        <taxon>Pterygota</taxon>
        <taxon>Neoptera</taxon>
        <taxon>Paraneoptera</taxon>
        <taxon>Hemiptera</taxon>
        <taxon>Sternorrhyncha</taxon>
        <taxon>Aphidomorpha</taxon>
        <taxon>Aphidoidea</taxon>
        <taxon>Aphididae</taxon>
        <taxon>Aphidini</taxon>
        <taxon>Schizaphis</taxon>
    </lineage>
</organism>
<accession>A0A2S2P219</accession>
<dbReference type="EMBL" id="GGMR01010763">
    <property type="protein sequence ID" value="MBY23382.1"/>
    <property type="molecule type" value="Transcribed_RNA"/>
</dbReference>
<sequence length="153" mass="17861">MIKSNQKYLKMFDTPLNMGLRFALGAFKSSPIESLRNLANKLPPDLRRTYNTLLYTARSLINIENTSNKYLAKKIKKAEEYHIDLQHLVKTKPPSFSPWKLSFDINLEISELKKENNSSIMYRNIFQNTLQKYPNFKHIYTNASKTDQNVGNL</sequence>
<protein>
    <recommendedName>
        <fullName evidence="2">RNA-directed DNA polymerase</fullName>
    </recommendedName>
</protein>